<proteinExistence type="predicted"/>
<dbReference type="Gene3D" id="1.20.1640.10">
    <property type="entry name" value="Multidrug efflux transporter AcrB transmembrane domain"/>
    <property type="match status" value="2"/>
</dbReference>
<dbReference type="EMBL" id="UOGL01000566">
    <property type="protein sequence ID" value="VAX41588.1"/>
    <property type="molecule type" value="Genomic_DNA"/>
</dbReference>
<evidence type="ECO:0000259" key="8">
    <source>
        <dbReference type="Pfam" id="PF03176"/>
    </source>
</evidence>
<evidence type="ECO:0000256" key="3">
    <source>
        <dbReference type="ARBA" id="ARBA00022692"/>
    </source>
</evidence>
<dbReference type="AlphaFoldDB" id="A0A3B1DZ21"/>
<feature type="transmembrane region" description="Helical" evidence="7">
    <location>
        <begin position="286"/>
        <end position="310"/>
    </location>
</feature>
<evidence type="ECO:0000256" key="4">
    <source>
        <dbReference type="ARBA" id="ARBA00022989"/>
    </source>
</evidence>
<feature type="transmembrane region" description="Helical" evidence="7">
    <location>
        <begin position="387"/>
        <end position="410"/>
    </location>
</feature>
<dbReference type="InterPro" id="IPR050545">
    <property type="entry name" value="Mycobact_MmpL"/>
</dbReference>
<feature type="transmembrane region" description="Helical" evidence="7">
    <location>
        <begin position="356"/>
        <end position="375"/>
    </location>
</feature>
<dbReference type="GO" id="GO:0005886">
    <property type="term" value="C:plasma membrane"/>
    <property type="evidence" value="ECO:0007669"/>
    <property type="project" value="UniProtKB-SubCell"/>
</dbReference>
<organism evidence="9">
    <name type="scientific">hydrothermal vent metagenome</name>
    <dbReference type="NCBI Taxonomy" id="652676"/>
    <lineage>
        <taxon>unclassified sequences</taxon>
        <taxon>metagenomes</taxon>
        <taxon>ecological metagenomes</taxon>
    </lineage>
</organism>
<feature type="domain" description="Membrane transport protein MMPL" evidence="8">
    <location>
        <begin position="169"/>
        <end position="400"/>
    </location>
</feature>
<name>A0A3B1DZ21_9ZZZZ</name>
<feature type="transmembrane region" description="Helical" evidence="7">
    <location>
        <begin position="735"/>
        <end position="756"/>
    </location>
</feature>
<dbReference type="InterPro" id="IPR004869">
    <property type="entry name" value="MMPL_dom"/>
</dbReference>
<keyword evidence="3 7" id="KW-0812">Transmembrane</keyword>
<dbReference type="InterPro" id="IPR001036">
    <property type="entry name" value="Acrflvin-R"/>
</dbReference>
<dbReference type="Pfam" id="PF03176">
    <property type="entry name" value="MMPL"/>
    <property type="match status" value="2"/>
</dbReference>
<feature type="transmembrane region" description="Helical" evidence="7">
    <location>
        <begin position="641"/>
        <end position="659"/>
    </location>
</feature>
<accession>A0A3B1DZ21</accession>
<dbReference type="PANTHER" id="PTHR33406">
    <property type="entry name" value="MEMBRANE PROTEIN MJ1562-RELATED"/>
    <property type="match status" value="1"/>
</dbReference>
<keyword evidence="4 7" id="KW-1133">Transmembrane helix</keyword>
<feature type="transmembrane region" description="Helical" evidence="7">
    <location>
        <begin position="666"/>
        <end position="686"/>
    </location>
</feature>
<feature type="transmembrane region" description="Helical" evidence="7">
    <location>
        <begin position="21"/>
        <end position="38"/>
    </location>
</feature>
<feature type="transmembrane region" description="Helical" evidence="7">
    <location>
        <begin position="443"/>
        <end position="462"/>
    </location>
</feature>
<protein>
    <submittedName>
        <fullName evidence="9">Integral membrane protein-like</fullName>
    </submittedName>
</protein>
<evidence type="ECO:0000256" key="7">
    <source>
        <dbReference type="SAM" id="Phobius"/>
    </source>
</evidence>
<keyword evidence="2" id="KW-1003">Cell membrane</keyword>
<evidence type="ECO:0000256" key="5">
    <source>
        <dbReference type="ARBA" id="ARBA00023136"/>
    </source>
</evidence>
<dbReference type="SUPFAM" id="SSF82866">
    <property type="entry name" value="Multidrug efflux transporter AcrB transmembrane domain"/>
    <property type="match status" value="2"/>
</dbReference>
<evidence type="ECO:0000256" key="2">
    <source>
        <dbReference type="ARBA" id="ARBA00022475"/>
    </source>
</evidence>
<evidence type="ECO:0000313" key="9">
    <source>
        <dbReference type="EMBL" id="VAX41588.1"/>
    </source>
</evidence>
<reference evidence="9" key="1">
    <citation type="submission" date="2018-06" db="EMBL/GenBank/DDBJ databases">
        <authorList>
            <person name="Zhirakovskaya E."/>
        </authorList>
    </citation>
    <scope>NUCLEOTIDE SEQUENCE</scope>
</reference>
<evidence type="ECO:0000256" key="6">
    <source>
        <dbReference type="SAM" id="MobiDB-lite"/>
    </source>
</evidence>
<comment type="subcellular location">
    <subcellularLocation>
        <location evidence="1">Cell membrane</location>
        <topology evidence="1">Multi-pass membrane protein</topology>
    </subcellularLocation>
</comment>
<feature type="transmembrane region" description="Helical" evidence="7">
    <location>
        <begin position="316"/>
        <end position="336"/>
    </location>
</feature>
<feature type="transmembrane region" description="Helical" evidence="7">
    <location>
        <begin position="262"/>
        <end position="279"/>
    </location>
</feature>
<gene>
    <name evidence="9" type="ORF">MNBD_PLANCTO02-1041</name>
</gene>
<feature type="transmembrane region" description="Helical" evidence="7">
    <location>
        <begin position="762"/>
        <end position="788"/>
    </location>
</feature>
<dbReference type="GO" id="GO:0022857">
    <property type="term" value="F:transmembrane transporter activity"/>
    <property type="evidence" value="ECO:0007669"/>
    <property type="project" value="InterPro"/>
</dbReference>
<dbReference type="PRINTS" id="PR00702">
    <property type="entry name" value="ACRIFLAVINRP"/>
</dbReference>
<feature type="compositionally biased region" description="Acidic residues" evidence="6">
    <location>
        <begin position="92"/>
        <end position="121"/>
    </location>
</feature>
<dbReference type="PANTHER" id="PTHR33406:SF12">
    <property type="entry name" value="BLR2997 PROTEIN"/>
    <property type="match status" value="1"/>
</dbReference>
<sequence>MTQQKDNLTIQKLTVWLIRNRWVLLVLALLWLIPAAMYSQQLKLERSIESLYAKNNPHLLDFQQSKKNFGGDEFVIVAFEDPHLITKVHEEGGEEEEEEEGFEEEEFEEGEVNESYDEDEEEEIYEELSPASYRRIKELSKQLQNVQGVRANSTQDLAQATTPKEIAFQIFGKERKITAVIPNEKLFPLVEGMLIGKDHKTTAIVMRLEPESTSTISRSETIHRIREVARNFEKTSHLKTYIVGEPVQVHDMFHYVEEDGRTLFYISLGLLAAVIFILFRNIRWMLLPLLVVLLAVFSTEALLVLSHLRLSMVSSLLNSLVTIISIATVTHITVRFREHLQTEERIDAFSRTLTELLPAIFWTCSTTALGFLVLMSSDITPVKSFGLMMAIATLFVLCATAISLPGGALLGSKQYRLGNAPAEGQLSGLLTFLNQTIEKRPRLIGVLFFVVMLIGCGGLFRLEVETDFSKNFRSSSPIVQSLDFVETNLGGAGTWEVNFPAPQKLTKSYLDKVKRLAIKLRNDVNQPDNIQLTKVLCMTDGLDPMPRLLNVKNRLIALNQVQPEFGTALYNAQAKRMRIMLRSKERQPAAVKLKLIQKVHQISQEWAETELADDYPNAHVQTTGLFVLLAYLVDNLLHDQLISFILAAVGIVMMMMIAFRHFKIGIISLIPNLFPIILVVGGMGWVGLPINIATAMIASVSLGLTIDSSIHYISEFQRAKRFLSVQDALNQTQQRIGRAMVFSNVALIIGFSVLTFSHFIPLVYFGILVSLAMLGGLAGNLILLPLLLKWAVKNDKKGTTPA</sequence>
<feature type="transmembrane region" description="Helical" evidence="7">
    <location>
        <begin position="692"/>
        <end position="714"/>
    </location>
</feature>
<keyword evidence="5 7" id="KW-0472">Membrane</keyword>
<feature type="region of interest" description="Disordered" evidence="6">
    <location>
        <begin position="90"/>
        <end position="121"/>
    </location>
</feature>
<evidence type="ECO:0000256" key="1">
    <source>
        <dbReference type="ARBA" id="ARBA00004651"/>
    </source>
</evidence>
<feature type="domain" description="Membrane transport protein MMPL" evidence="8">
    <location>
        <begin position="597"/>
        <end position="789"/>
    </location>
</feature>